<dbReference type="EMBL" id="EAAA01002187">
    <property type="status" value="NOT_ANNOTATED_CDS"/>
    <property type="molecule type" value="Genomic_DNA"/>
</dbReference>
<evidence type="ECO:0000313" key="2">
    <source>
        <dbReference type="Ensembl" id="ENSCINP00000032735.1"/>
    </source>
</evidence>
<feature type="chain" id="PRO_5003578148" evidence="1">
    <location>
        <begin position="24"/>
        <end position="69"/>
    </location>
</feature>
<reference evidence="2" key="2">
    <citation type="journal article" date="2008" name="Genome Biol.">
        <title>Improved genome assembly and evidence-based global gene model set for the chordate Ciona intestinalis: new insight into intron and operon populations.</title>
        <authorList>
            <person name="Satou Y."/>
            <person name="Mineta K."/>
            <person name="Ogasawara M."/>
            <person name="Sasakura Y."/>
            <person name="Shoguchi E."/>
            <person name="Ueno K."/>
            <person name="Yamada L."/>
            <person name="Matsumoto J."/>
            <person name="Wasserscheid J."/>
            <person name="Dewar K."/>
            <person name="Wiley G.B."/>
            <person name="Macmil S.L."/>
            <person name="Roe B.A."/>
            <person name="Zeller R.W."/>
            <person name="Hastings K.E."/>
            <person name="Lemaire P."/>
            <person name="Lindquist E."/>
            <person name="Endo T."/>
            <person name="Hotta K."/>
            <person name="Inaba K."/>
        </authorList>
    </citation>
    <scope>NUCLEOTIDE SEQUENCE [LARGE SCALE GENOMIC DNA]</scope>
    <source>
        <strain evidence="2">wild type</strain>
    </source>
</reference>
<keyword evidence="3" id="KW-1185">Reference proteome</keyword>
<name>H2XSV1_CIOIN</name>
<dbReference type="Ensembl" id="ENSCINT00000034448.1">
    <property type="protein sequence ID" value="ENSCINP00000032735.1"/>
    <property type="gene ID" value="ENSCING00000019789.1"/>
</dbReference>
<reference evidence="2" key="3">
    <citation type="submission" date="2025-08" db="UniProtKB">
        <authorList>
            <consortium name="Ensembl"/>
        </authorList>
    </citation>
    <scope>IDENTIFICATION</scope>
</reference>
<reference evidence="3" key="1">
    <citation type="journal article" date="2002" name="Science">
        <title>The draft genome of Ciona intestinalis: insights into chordate and vertebrate origins.</title>
        <authorList>
            <person name="Dehal P."/>
            <person name="Satou Y."/>
            <person name="Campbell R.K."/>
            <person name="Chapman J."/>
            <person name="Degnan B."/>
            <person name="De Tomaso A."/>
            <person name="Davidson B."/>
            <person name="Di Gregorio A."/>
            <person name="Gelpke M."/>
            <person name="Goodstein D.M."/>
            <person name="Harafuji N."/>
            <person name="Hastings K.E."/>
            <person name="Ho I."/>
            <person name="Hotta K."/>
            <person name="Huang W."/>
            <person name="Kawashima T."/>
            <person name="Lemaire P."/>
            <person name="Martinez D."/>
            <person name="Meinertzhagen I.A."/>
            <person name="Necula S."/>
            <person name="Nonaka M."/>
            <person name="Putnam N."/>
            <person name="Rash S."/>
            <person name="Saiga H."/>
            <person name="Satake M."/>
            <person name="Terry A."/>
            <person name="Yamada L."/>
            <person name="Wang H.G."/>
            <person name="Awazu S."/>
            <person name="Azumi K."/>
            <person name="Boore J."/>
            <person name="Branno M."/>
            <person name="Chin-Bow S."/>
            <person name="DeSantis R."/>
            <person name="Doyle S."/>
            <person name="Francino P."/>
            <person name="Keys D.N."/>
            <person name="Haga S."/>
            <person name="Hayashi H."/>
            <person name="Hino K."/>
            <person name="Imai K.S."/>
            <person name="Inaba K."/>
            <person name="Kano S."/>
            <person name="Kobayashi K."/>
            <person name="Kobayashi M."/>
            <person name="Lee B.I."/>
            <person name="Makabe K.W."/>
            <person name="Manohar C."/>
            <person name="Matassi G."/>
            <person name="Medina M."/>
            <person name="Mochizuki Y."/>
            <person name="Mount S."/>
            <person name="Morishita T."/>
            <person name="Miura S."/>
            <person name="Nakayama A."/>
            <person name="Nishizaka S."/>
            <person name="Nomoto H."/>
            <person name="Ohta F."/>
            <person name="Oishi K."/>
            <person name="Rigoutsos I."/>
            <person name="Sano M."/>
            <person name="Sasaki A."/>
            <person name="Sasakura Y."/>
            <person name="Shoguchi E."/>
            <person name="Shin-i T."/>
            <person name="Spagnuolo A."/>
            <person name="Stainier D."/>
            <person name="Suzuki M.M."/>
            <person name="Tassy O."/>
            <person name="Takatori N."/>
            <person name="Tokuoka M."/>
            <person name="Yagi K."/>
            <person name="Yoshizaki F."/>
            <person name="Wada S."/>
            <person name="Zhang C."/>
            <person name="Hyatt P.D."/>
            <person name="Larimer F."/>
            <person name="Detter C."/>
            <person name="Doggett N."/>
            <person name="Glavina T."/>
            <person name="Hawkins T."/>
            <person name="Richardson P."/>
            <person name="Lucas S."/>
            <person name="Kohara Y."/>
            <person name="Levine M."/>
            <person name="Satoh N."/>
            <person name="Rokhsar D.S."/>
        </authorList>
    </citation>
    <scope>NUCLEOTIDE SEQUENCE [LARGE SCALE GENOMIC DNA]</scope>
</reference>
<protein>
    <submittedName>
        <fullName evidence="2">Uncharacterized protein</fullName>
    </submittedName>
</protein>
<dbReference type="Proteomes" id="UP000008144">
    <property type="component" value="Chromosome 5"/>
</dbReference>
<evidence type="ECO:0000256" key="1">
    <source>
        <dbReference type="SAM" id="SignalP"/>
    </source>
</evidence>
<accession>H2XSV1</accession>
<organism evidence="2 3">
    <name type="scientific">Ciona intestinalis</name>
    <name type="common">Transparent sea squirt</name>
    <name type="synonym">Ascidia intestinalis</name>
    <dbReference type="NCBI Taxonomy" id="7719"/>
    <lineage>
        <taxon>Eukaryota</taxon>
        <taxon>Metazoa</taxon>
        <taxon>Chordata</taxon>
        <taxon>Tunicata</taxon>
        <taxon>Ascidiacea</taxon>
        <taxon>Phlebobranchia</taxon>
        <taxon>Cionidae</taxon>
        <taxon>Ciona</taxon>
    </lineage>
</organism>
<dbReference type="AlphaFoldDB" id="H2XSV1"/>
<proteinExistence type="predicted"/>
<sequence length="69" mass="7779">MNTSKLVIVFALLVLMAGTTVEAIWPLVSFGIRAAIGRRRRSWGWNNKEINFEASDNDAMEAVLKQIEE</sequence>
<evidence type="ECO:0000313" key="3">
    <source>
        <dbReference type="Proteomes" id="UP000008144"/>
    </source>
</evidence>
<feature type="signal peptide" evidence="1">
    <location>
        <begin position="1"/>
        <end position="23"/>
    </location>
</feature>
<keyword evidence="1" id="KW-0732">Signal</keyword>
<dbReference type="InParanoid" id="H2XSV1"/>
<dbReference type="HOGENOM" id="CLU_2775171_0_0_1"/>
<reference evidence="2" key="4">
    <citation type="submission" date="2025-09" db="UniProtKB">
        <authorList>
            <consortium name="Ensembl"/>
        </authorList>
    </citation>
    <scope>IDENTIFICATION</scope>
</reference>